<dbReference type="RefSeq" id="WP_078759028.1">
    <property type="nucleotide sequence ID" value="NZ_FUXP01000012.1"/>
</dbReference>
<dbReference type="Pfam" id="PF16823">
    <property type="entry name" value="tPilZ"/>
    <property type="match status" value="1"/>
</dbReference>
<proteinExistence type="predicted"/>
<dbReference type="InterPro" id="IPR031800">
    <property type="entry name" value="PilZ_atypical"/>
</dbReference>
<gene>
    <name evidence="2" type="ORF">SAMN02745674_02486</name>
</gene>
<feature type="domain" description="Cyclic di-GMP receptor atypical PilZ" evidence="1">
    <location>
        <begin position="46"/>
        <end position="188"/>
    </location>
</feature>
<dbReference type="STRING" id="1122188.SAMN02745674_02486"/>
<dbReference type="OrthoDB" id="9151696at2"/>
<reference evidence="2 3" key="1">
    <citation type="submission" date="2017-02" db="EMBL/GenBank/DDBJ databases">
        <authorList>
            <person name="Peterson S.W."/>
        </authorList>
    </citation>
    <scope>NUCLEOTIDE SEQUENCE [LARGE SCALE GENOMIC DNA]</scope>
    <source>
        <strain evidence="2 3">DSM 21749</strain>
    </source>
</reference>
<dbReference type="AlphaFoldDB" id="A0A1T4S0W8"/>
<name>A0A1T4S0W8_9GAMM</name>
<organism evidence="2 3">
    <name type="scientific">Lysobacter spongiicola DSM 21749</name>
    <dbReference type="NCBI Taxonomy" id="1122188"/>
    <lineage>
        <taxon>Bacteria</taxon>
        <taxon>Pseudomonadati</taxon>
        <taxon>Pseudomonadota</taxon>
        <taxon>Gammaproteobacteria</taxon>
        <taxon>Lysobacterales</taxon>
        <taxon>Lysobacteraceae</taxon>
        <taxon>Novilysobacter</taxon>
    </lineage>
</organism>
<accession>A0A1T4S0W8</accession>
<evidence type="ECO:0000259" key="1">
    <source>
        <dbReference type="Pfam" id="PF16823"/>
    </source>
</evidence>
<evidence type="ECO:0000313" key="2">
    <source>
        <dbReference type="EMBL" id="SKA21588.1"/>
    </source>
</evidence>
<evidence type="ECO:0000313" key="3">
    <source>
        <dbReference type="Proteomes" id="UP000190061"/>
    </source>
</evidence>
<sequence>MNAENARAQVFGDSLVCEETRAAAFVPMEFDPAAVRVACQRAEALLHSIAIIEDGKVEESDERGAHEHALQRVEAKLDLLTSLVATLVSSHRPPPAPRRLQWSALGACLAAEADGAGNAPGSNGMFRVQACDWLPEPLELPATVLASVADASGHHLWLRFQPLPPPLVSAVERHLFRIHRRAVAEARRPR</sequence>
<keyword evidence="2" id="KW-0675">Receptor</keyword>
<dbReference type="EMBL" id="FUXP01000012">
    <property type="protein sequence ID" value="SKA21588.1"/>
    <property type="molecule type" value="Genomic_DNA"/>
</dbReference>
<dbReference type="Proteomes" id="UP000190061">
    <property type="component" value="Unassembled WGS sequence"/>
</dbReference>
<protein>
    <submittedName>
        <fullName evidence="2">Atypical PilZ domain-containing protein, cyclic di-GMP receptor</fullName>
    </submittedName>
</protein>
<keyword evidence="3" id="KW-1185">Reference proteome</keyword>